<organism evidence="1 2">
    <name type="scientific">Paramecium octaurelia</name>
    <dbReference type="NCBI Taxonomy" id="43137"/>
    <lineage>
        <taxon>Eukaryota</taxon>
        <taxon>Sar</taxon>
        <taxon>Alveolata</taxon>
        <taxon>Ciliophora</taxon>
        <taxon>Intramacronucleata</taxon>
        <taxon>Oligohymenophorea</taxon>
        <taxon>Peniculida</taxon>
        <taxon>Parameciidae</taxon>
        <taxon>Paramecium</taxon>
    </lineage>
</organism>
<keyword evidence="2" id="KW-1185">Reference proteome</keyword>
<evidence type="ECO:0000313" key="1">
    <source>
        <dbReference type="EMBL" id="CAD8159196.1"/>
    </source>
</evidence>
<gene>
    <name evidence="1" type="ORF">POCTA_138.1.T0360258</name>
</gene>
<name>A0A8S1U902_PAROT</name>
<reference evidence="1" key="1">
    <citation type="submission" date="2021-01" db="EMBL/GenBank/DDBJ databases">
        <authorList>
            <consortium name="Genoscope - CEA"/>
            <person name="William W."/>
        </authorList>
    </citation>
    <scope>NUCLEOTIDE SEQUENCE</scope>
</reference>
<dbReference type="EMBL" id="CAJJDP010000036">
    <property type="protein sequence ID" value="CAD8159196.1"/>
    <property type="molecule type" value="Genomic_DNA"/>
</dbReference>
<dbReference type="Proteomes" id="UP000683925">
    <property type="component" value="Unassembled WGS sequence"/>
</dbReference>
<accession>A0A8S1U902</accession>
<protein>
    <submittedName>
        <fullName evidence="1">Uncharacterized protein</fullName>
    </submittedName>
</protein>
<dbReference type="AlphaFoldDB" id="A0A8S1U902"/>
<sequence length="72" mass="8157">MDHLHPTIIINLSKGLRKFEKIQQLASCNKLDGWGLNDTSQLGFQDGEKHNPTQLNFMGKIKTIQLLPDITI</sequence>
<comment type="caution">
    <text evidence="1">The sequence shown here is derived from an EMBL/GenBank/DDBJ whole genome shotgun (WGS) entry which is preliminary data.</text>
</comment>
<evidence type="ECO:0000313" key="2">
    <source>
        <dbReference type="Proteomes" id="UP000683925"/>
    </source>
</evidence>
<proteinExistence type="predicted"/>